<dbReference type="RefSeq" id="WP_204695842.1">
    <property type="nucleotide sequence ID" value="NZ_JAFBEC010000002.1"/>
</dbReference>
<evidence type="ECO:0000259" key="3">
    <source>
        <dbReference type="SMART" id="SM00822"/>
    </source>
</evidence>
<sequence>MVYSNDALQNEHIVVTGATGGIGYETALLVAQLGAFVTVTGRNEEKLQLLGEELRKHTENYFVKRTDITVEEERQDLVCTAEEKLGPITGLVNAAGIAGNYTVEEVTAEQLRNYMELNYVSLVMLSKLVYRSMKANKKGAIVNVSSLSGLRGTYANTAYSASKFAVIGFTQSFALEAIEYGVRVNAVAPGIVDTEMGRAVIERKAAQHDRTYLEQKQHTEDNYPTKKLITPQEVARSIVYLLTDATESIIGETLKISSGSLMR</sequence>
<dbReference type="InterPro" id="IPR057326">
    <property type="entry name" value="KR_dom"/>
</dbReference>
<name>A0ABS2P8Q0_9BACL</name>
<dbReference type="Gene3D" id="3.40.50.720">
    <property type="entry name" value="NAD(P)-binding Rossmann-like Domain"/>
    <property type="match status" value="1"/>
</dbReference>
<dbReference type="SMART" id="SM00822">
    <property type="entry name" value="PKS_KR"/>
    <property type="match status" value="1"/>
</dbReference>
<reference evidence="4 5" key="1">
    <citation type="submission" date="2021-01" db="EMBL/GenBank/DDBJ databases">
        <title>Genomic Encyclopedia of Type Strains, Phase IV (KMG-IV): sequencing the most valuable type-strain genomes for metagenomic binning, comparative biology and taxonomic classification.</title>
        <authorList>
            <person name="Goeker M."/>
        </authorList>
    </citation>
    <scope>NUCLEOTIDE SEQUENCE [LARGE SCALE GENOMIC DNA]</scope>
    <source>
        <strain evidence="4 5">DSM 25540</strain>
    </source>
</reference>
<dbReference type="InterPro" id="IPR036291">
    <property type="entry name" value="NAD(P)-bd_dom_sf"/>
</dbReference>
<dbReference type="CDD" id="cd05233">
    <property type="entry name" value="SDR_c"/>
    <property type="match status" value="1"/>
</dbReference>
<gene>
    <name evidence="4" type="ORF">JOD17_000871</name>
</gene>
<dbReference type="PANTHER" id="PTHR43975:SF2">
    <property type="entry name" value="EG:BACR7A4.14 PROTEIN-RELATED"/>
    <property type="match status" value="1"/>
</dbReference>
<dbReference type="PRINTS" id="PR00080">
    <property type="entry name" value="SDRFAMILY"/>
</dbReference>
<comment type="similarity">
    <text evidence="1 2">Belongs to the short-chain dehydrogenases/reductases (SDR) family.</text>
</comment>
<evidence type="ECO:0000313" key="5">
    <source>
        <dbReference type="Proteomes" id="UP000741863"/>
    </source>
</evidence>
<dbReference type="SUPFAM" id="SSF51735">
    <property type="entry name" value="NAD(P)-binding Rossmann-fold domains"/>
    <property type="match status" value="1"/>
</dbReference>
<dbReference type="Proteomes" id="UP000741863">
    <property type="component" value="Unassembled WGS sequence"/>
</dbReference>
<evidence type="ECO:0000256" key="2">
    <source>
        <dbReference type="RuleBase" id="RU000363"/>
    </source>
</evidence>
<evidence type="ECO:0000313" key="4">
    <source>
        <dbReference type="EMBL" id="MBM7631779.1"/>
    </source>
</evidence>
<organism evidence="4 5">
    <name type="scientific">Geomicrobium sediminis</name>
    <dbReference type="NCBI Taxonomy" id="1347788"/>
    <lineage>
        <taxon>Bacteria</taxon>
        <taxon>Bacillati</taxon>
        <taxon>Bacillota</taxon>
        <taxon>Bacilli</taxon>
        <taxon>Bacillales</taxon>
        <taxon>Geomicrobium</taxon>
    </lineage>
</organism>
<feature type="domain" description="Ketoreductase" evidence="3">
    <location>
        <begin position="11"/>
        <end position="194"/>
    </location>
</feature>
<dbReference type="PRINTS" id="PR00081">
    <property type="entry name" value="GDHRDH"/>
</dbReference>
<proteinExistence type="inferred from homology"/>
<dbReference type="InterPro" id="IPR020904">
    <property type="entry name" value="Sc_DH/Rdtase_CS"/>
</dbReference>
<comment type="caution">
    <text evidence="4">The sequence shown here is derived from an EMBL/GenBank/DDBJ whole genome shotgun (WGS) entry which is preliminary data.</text>
</comment>
<dbReference type="PROSITE" id="PS00061">
    <property type="entry name" value="ADH_SHORT"/>
    <property type="match status" value="1"/>
</dbReference>
<dbReference type="Pfam" id="PF00106">
    <property type="entry name" value="adh_short"/>
    <property type="match status" value="1"/>
</dbReference>
<accession>A0ABS2P8Q0</accession>
<dbReference type="EMBL" id="JAFBEC010000002">
    <property type="protein sequence ID" value="MBM7631779.1"/>
    <property type="molecule type" value="Genomic_DNA"/>
</dbReference>
<protein>
    <submittedName>
        <fullName evidence="4">NAD(P)-dependent dehydrogenase (Short-subunit alcohol dehydrogenase family)</fullName>
    </submittedName>
</protein>
<evidence type="ECO:0000256" key="1">
    <source>
        <dbReference type="ARBA" id="ARBA00006484"/>
    </source>
</evidence>
<dbReference type="PANTHER" id="PTHR43975">
    <property type="entry name" value="ZGC:101858"/>
    <property type="match status" value="1"/>
</dbReference>
<dbReference type="InterPro" id="IPR002347">
    <property type="entry name" value="SDR_fam"/>
</dbReference>
<keyword evidence="5" id="KW-1185">Reference proteome</keyword>